<dbReference type="eggNOG" id="ENOG50330XF">
    <property type="taxonomic scope" value="Bacteria"/>
</dbReference>
<keyword evidence="8" id="KW-0966">Cell projection</keyword>
<evidence type="ECO:0000256" key="5">
    <source>
        <dbReference type="ARBA" id="ARBA00093765"/>
    </source>
</evidence>
<comment type="similarity">
    <text evidence="6">Belongs to the bacillales FliT family.</text>
</comment>
<evidence type="ECO:0000256" key="4">
    <source>
        <dbReference type="ARBA" id="ARBA00023186"/>
    </source>
</evidence>
<keyword evidence="8" id="KW-0969">Cilium</keyword>
<evidence type="ECO:0000256" key="7">
    <source>
        <dbReference type="ARBA" id="ARBA00093797"/>
    </source>
</evidence>
<evidence type="ECO:0000313" key="9">
    <source>
        <dbReference type="Proteomes" id="UP000030147"/>
    </source>
</evidence>
<dbReference type="InterPro" id="IPR008622">
    <property type="entry name" value="FliT"/>
</dbReference>
<dbReference type="STRING" id="1385514.N782_03855"/>
<dbReference type="Gene3D" id="6.10.250.50">
    <property type="match status" value="1"/>
</dbReference>
<dbReference type="RefSeq" id="WP_036817338.1">
    <property type="nucleotide sequence ID" value="NZ_AVBF01000011.1"/>
</dbReference>
<accession>A0A0A2THL2</accession>
<evidence type="ECO:0000313" key="8">
    <source>
        <dbReference type="EMBL" id="KGP73571.1"/>
    </source>
</evidence>
<keyword evidence="9" id="KW-1185">Reference proteome</keyword>
<dbReference type="OrthoDB" id="2353131at2"/>
<evidence type="ECO:0000256" key="1">
    <source>
        <dbReference type="ARBA" id="ARBA00004514"/>
    </source>
</evidence>
<dbReference type="Pfam" id="PF05400">
    <property type="entry name" value="FliT"/>
    <property type="match status" value="1"/>
</dbReference>
<dbReference type="Proteomes" id="UP000030147">
    <property type="component" value="Unassembled WGS sequence"/>
</dbReference>
<keyword evidence="8" id="KW-0282">Flagellum</keyword>
<dbReference type="AlphaFoldDB" id="A0A0A2THL2"/>
<evidence type="ECO:0000256" key="6">
    <source>
        <dbReference type="ARBA" id="ARBA00093785"/>
    </source>
</evidence>
<keyword evidence="4" id="KW-0143">Chaperone</keyword>
<gene>
    <name evidence="8" type="ORF">N782_03855</name>
</gene>
<keyword evidence="2" id="KW-0963">Cytoplasm</keyword>
<evidence type="ECO:0000256" key="2">
    <source>
        <dbReference type="ARBA" id="ARBA00022490"/>
    </source>
</evidence>
<organism evidence="8 9">
    <name type="scientific">Pontibacillus yanchengensis Y32</name>
    <dbReference type="NCBI Taxonomy" id="1385514"/>
    <lineage>
        <taxon>Bacteria</taxon>
        <taxon>Bacillati</taxon>
        <taxon>Bacillota</taxon>
        <taxon>Bacilli</taxon>
        <taxon>Bacillales</taxon>
        <taxon>Bacillaceae</taxon>
        <taxon>Pontibacillus</taxon>
    </lineage>
</organism>
<comment type="function">
    <text evidence="5">May act as an export chaperone for the filament capping protein FliD.</text>
</comment>
<dbReference type="EMBL" id="AVBF01000011">
    <property type="protein sequence ID" value="KGP73571.1"/>
    <property type="molecule type" value="Genomic_DNA"/>
</dbReference>
<name>A0A0A2THL2_9BACI</name>
<sequence length="117" mass="13979">MSQVRELHDLTSTLYKLVHETPSSEERTEHIEKLNDLFDKREAYMENLERPTSEEEKALGKEILDMDQVIQDKVNHQMKDLKREMARLKKTKTSNQKYTNPYQQVSNYDGMFLDKKK</sequence>
<keyword evidence="3" id="KW-1005">Bacterial flagellum biogenesis</keyword>
<comment type="subcellular location">
    <subcellularLocation>
        <location evidence="1">Cytoplasm</location>
        <location evidence="1">Cytosol</location>
    </subcellularLocation>
</comment>
<proteinExistence type="inferred from homology"/>
<evidence type="ECO:0000256" key="3">
    <source>
        <dbReference type="ARBA" id="ARBA00022795"/>
    </source>
</evidence>
<protein>
    <recommendedName>
        <fullName evidence="7">Flagellar protein FliT</fullName>
    </recommendedName>
</protein>
<comment type="caution">
    <text evidence="8">The sequence shown here is derived from an EMBL/GenBank/DDBJ whole genome shotgun (WGS) entry which is preliminary data.</text>
</comment>
<reference evidence="8 9" key="1">
    <citation type="journal article" date="2015" name="Stand. Genomic Sci.">
        <title>High quality draft genome sequence of the moderately halophilic bacterium Pontibacillus yanchengensis Y32(T) and comparison among Pontibacillus genomes.</title>
        <authorList>
            <person name="Huang J."/>
            <person name="Qiao Z.X."/>
            <person name="Tang J.W."/>
            <person name="Wang G."/>
        </authorList>
    </citation>
    <scope>NUCLEOTIDE SEQUENCE [LARGE SCALE GENOMIC DNA]</scope>
    <source>
        <strain evidence="8 9">Y32</strain>
    </source>
</reference>